<evidence type="ECO:0000256" key="2">
    <source>
        <dbReference type="ARBA" id="ARBA00022908"/>
    </source>
</evidence>
<name>A0A1H6MKV6_9GAMM</name>
<dbReference type="InterPro" id="IPR044068">
    <property type="entry name" value="CB"/>
</dbReference>
<evidence type="ECO:0000256" key="1">
    <source>
        <dbReference type="ARBA" id="ARBA00008857"/>
    </source>
</evidence>
<comment type="similarity">
    <text evidence="1">Belongs to the 'phage' integrase family.</text>
</comment>
<dbReference type="Gene3D" id="3.30.160.390">
    <property type="entry name" value="Integrase, DNA-binding domain"/>
    <property type="match status" value="1"/>
</dbReference>
<dbReference type="InterPro" id="IPR002104">
    <property type="entry name" value="Integrase_catalytic"/>
</dbReference>
<dbReference type="CDD" id="cd00801">
    <property type="entry name" value="INT_P4_C"/>
    <property type="match status" value="1"/>
</dbReference>
<keyword evidence="4" id="KW-0233">DNA recombination</keyword>
<dbReference type="InterPro" id="IPR025166">
    <property type="entry name" value="Integrase_DNA_bind_dom"/>
</dbReference>
<organism evidence="8 9">
    <name type="scientific">Rheinheimera pacifica</name>
    <dbReference type="NCBI Taxonomy" id="173990"/>
    <lineage>
        <taxon>Bacteria</taxon>
        <taxon>Pseudomonadati</taxon>
        <taxon>Pseudomonadota</taxon>
        <taxon>Gammaproteobacteria</taxon>
        <taxon>Chromatiales</taxon>
        <taxon>Chromatiaceae</taxon>
        <taxon>Rheinheimera</taxon>
    </lineage>
</organism>
<dbReference type="InterPro" id="IPR038488">
    <property type="entry name" value="Integrase_DNA-bd_sf"/>
</dbReference>
<proteinExistence type="inferred from homology"/>
<dbReference type="PROSITE" id="PS51900">
    <property type="entry name" value="CB"/>
    <property type="match status" value="1"/>
</dbReference>
<dbReference type="GO" id="GO:0015074">
    <property type="term" value="P:DNA integration"/>
    <property type="evidence" value="ECO:0007669"/>
    <property type="project" value="UniProtKB-KW"/>
</dbReference>
<dbReference type="PANTHER" id="PTHR30629">
    <property type="entry name" value="PROPHAGE INTEGRASE"/>
    <property type="match status" value="1"/>
</dbReference>
<keyword evidence="2" id="KW-0229">DNA integration</keyword>
<dbReference type="Pfam" id="PF13356">
    <property type="entry name" value="Arm-DNA-bind_3"/>
    <property type="match status" value="1"/>
</dbReference>
<reference evidence="9" key="1">
    <citation type="submission" date="2016-10" db="EMBL/GenBank/DDBJ databases">
        <authorList>
            <person name="Varghese N."/>
            <person name="Submissions S."/>
        </authorList>
    </citation>
    <scope>NUCLEOTIDE SEQUENCE [LARGE SCALE GENOMIC DNA]</scope>
    <source>
        <strain evidence="9">DSM 17616</strain>
    </source>
</reference>
<dbReference type="Gene3D" id="1.10.150.130">
    <property type="match status" value="1"/>
</dbReference>
<dbReference type="Pfam" id="PF00589">
    <property type="entry name" value="Phage_integrase"/>
    <property type="match status" value="1"/>
</dbReference>
<evidence type="ECO:0000256" key="3">
    <source>
        <dbReference type="ARBA" id="ARBA00023125"/>
    </source>
</evidence>
<dbReference type="GO" id="GO:0003677">
    <property type="term" value="F:DNA binding"/>
    <property type="evidence" value="ECO:0007669"/>
    <property type="project" value="UniProtKB-UniRule"/>
</dbReference>
<evidence type="ECO:0000313" key="8">
    <source>
        <dbReference type="EMBL" id="SEI00070.1"/>
    </source>
</evidence>
<dbReference type="Proteomes" id="UP000199371">
    <property type="component" value="Unassembled WGS sequence"/>
</dbReference>
<evidence type="ECO:0000259" key="6">
    <source>
        <dbReference type="PROSITE" id="PS51898"/>
    </source>
</evidence>
<dbReference type="Pfam" id="PF22022">
    <property type="entry name" value="Phage_int_M"/>
    <property type="match status" value="1"/>
</dbReference>
<dbReference type="InterPro" id="IPR011010">
    <property type="entry name" value="DNA_brk_join_enz"/>
</dbReference>
<dbReference type="OrthoDB" id="9795573at2"/>
<dbReference type="EMBL" id="FNXF01000010">
    <property type="protein sequence ID" value="SEI00070.1"/>
    <property type="molecule type" value="Genomic_DNA"/>
</dbReference>
<accession>A0A1H6MKV6</accession>
<dbReference type="InterPro" id="IPR013762">
    <property type="entry name" value="Integrase-like_cat_sf"/>
</dbReference>
<feature type="domain" description="Tyr recombinase" evidence="6">
    <location>
        <begin position="209"/>
        <end position="386"/>
    </location>
</feature>
<dbReference type="RefSeq" id="WP_092794292.1">
    <property type="nucleotide sequence ID" value="NZ_FNXF01000010.1"/>
</dbReference>
<dbReference type="AlphaFoldDB" id="A0A1H6MKV6"/>
<gene>
    <name evidence="8" type="ORF">SAMN05660691_02727</name>
</gene>
<dbReference type="Gene3D" id="1.10.443.10">
    <property type="entry name" value="Intergrase catalytic core"/>
    <property type="match status" value="1"/>
</dbReference>
<sequence>MPKKIPPLSDLTIRACKTALKDITLYDGSGLQLRVLTSGSKNWIFRYMRPYLKTHNNIKLGSYPSMGLAEARERRQQYRQLLAAGTDPQRWLEQLKFSTVKAANSTLNSMFEQWFQVKSSKLSQKYVSNFRRSFENHLLPTIGHLPITEITPIQIIEVLRPLEKAGKLETLSRLCQRINELMVWAQNTGQLEQNRLGGIKEAFISPTSTRMKTIKPHELPLLMQRLYSSDLALATRCVFEFQLHTMVRPGEAVTARWQDIDFANSIWNIPAELTKMRRPHQVPLSKQCLAILSVMREFSSGDYIFSSFYRKNLHLNRQTVNNALRKIGYKNKLVAHGLRALASTVLNENSFNRDWIETSLAHGDEDSIRRIYNNAEYLNHRRNMLNWWSDHIETAADGNLCTAHVSALLRRAS</sequence>
<dbReference type="PANTHER" id="PTHR30629:SF6">
    <property type="entry name" value="PROPHAGE INTEGRASE INTA-RELATED"/>
    <property type="match status" value="1"/>
</dbReference>
<dbReference type="InterPro" id="IPR053876">
    <property type="entry name" value="Phage_int_M"/>
</dbReference>
<dbReference type="GO" id="GO:0006310">
    <property type="term" value="P:DNA recombination"/>
    <property type="evidence" value="ECO:0007669"/>
    <property type="project" value="UniProtKB-KW"/>
</dbReference>
<evidence type="ECO:0000256" key="4">
    <source>
        <dbReference type="ARBA" id="ARBA00023172"/>
    </source>
</evidence>
<dbReference type="InterPro" id="IPR050808">
    <property type="entry name" value="Phage_Integrase"/>
</dbReference>
<feature type="domain" description="Core-binding (CB)" evidence="7">
    <location>
        <begin position="105"/>
        <end position="186"/>
    </location>
</feature>
<dbReference type="STRING" id="173990.SAMN05660691_02727"/>
<evidence type="ECO:0000259" key="7">
    <source>
        <dbReference type="PROSITE" id="PS51900"/>
    </source>
</evidence>
<evidence type="ECO:0000256" key="5">
    <source>
        <dbReference type="PROSITE-ProRule" id="PRU01248"/>
    </source>
</evidence>
<evidence type="ECO:0000313" key="9">
    <source>
        <dbReference type="Proteomes" id="UP000199371"/>
    </source>
</evidence>
<dbReference type="InterPro" id="IPR010998">
    <property type="entry name" value="Integrase_recombinase_N"/>
</dbReference>
<dbReference type="PROSITE" id="PS51898">
    <property type="entry name" value="TYR_RECOMBINASE"/>
    <property type="match status" value="1"/>
</dbReference>
<keyword evidence="3 5" id="KW-0238">DNA-binding</keyword>
<protein>
    <submittedName>
        <fullName evidence="8">Integrase</fullName>
    </submittedName>
</protein>
<keyword evidence="9" id="KW-1185">Reference proteome</keyword>
<dbReference type="SUPFAM" id="SSF56349">
    <property type="entry name" value="DNA breaking-rejoining enzymes"/>
    <property type="match status" value="1"/>
</dbReference>